<accession>E1ZJP7</accession>
<dbReference type="PANTHER" id="PTHR43689">
    <property type="entry name" value="HYDROLASE"/>
    <property type="match status" value="1"/>
</dbReference>
<organism evidence="3">
    <name type="scientific">Chlorella variabilis</name>
    <name type="common">Green alga</name>
    <dbReference type="NCBI Taxonomy" id="554065"/>
    <lineage>
        <taxon>Eukaryota</taxon>
        <taxon>Viridiplantae</taxon>
        <taxon>Chlorophyta</taxon>
        <taxon>core chlorophytes</taxon>
        <taxon>Trebouxiophyceae</taxon>
        <taxon>Chlorellales</taxon>
        <taxon>Chlorellaceae</taxon>
        <taxon>Chlorella clade</taxon>
        <taxon>Chlorella</taxon>
    </lineage>
</organism>
<gene>
    <name evidence="2" type="ORF">CHLNCDRAFT_136076</name>
</gene>
<evidence type="ECO:0000313" key="2">
    <source>
        <dbReference type="EMBL" id="EFN53901.1"/>
    </source>
</evidence>
<dbReference type="Proteomes" id="UP000008141">
    <property type="component" value="Unassembled WGS sequence"/>
</dbReference>
<sequence length="324" mass="34682">MAEVEVALPHGPPPPSPYRSAAGRAALHAHYNKALAALPYQHEEKLVETSFGTAHVLVCGPADAPPLVLWHGMAVPGPFMIRTLDPLVQHYRVYAPDHPFQAGSRTQDAELDINKHENGKWSLEVLRGLGLVPPAGAEGGKAPPPPLHVGVSFGGAVLLDLAVVAPEAIRGAALVVPGGLMPAAGWMLLFRLILPARLYHLLPCSFTAWLALVSMCDEPFDAAHQQILLNWRHVVRYQQLPGGDGGFSREQLSRLAAPTIVITAEHDIFWAGQAAAEVAAAALPDCKTFVIPGAKHLPSKEKQAELSNWILEFFASRGLAGFAT</sequence>
<dbReference type="PANTHER" id="PTHR43689:SF8">
    <property type="entry name" value="ALPHA_BETA-HYDROLASES SUPERFAMILY PROTEIN"/>
    <property type="match status" value="1"/>
</dbReference>
<dbReference type="Gene3D" id="3.40.50.1820">
    <property type="entry name" value="alpha/beta hydrolase"/>
    <property type="match status" value="1"/>
</dbReference>
<dbReference type="AlphaFoldDB" id="E1ZJP7"/>
<name>E1ZJP7_CHLVA</name>
<dbReference type="SUPFAM" id="SSF53474">
    <property type="entry name" value="alpha/beta-Hydrolases"/>
    <property type="match status" value="1"/>
</dbReference>
<dbReference type="EMBL" id="GL433849">
    <property type="protein sequence ID" value="EFN53901.1"/>
    <property type="molecule type" value="Genomic_DNA"/>
</dbReference>
<dbReference type="InParanoid" id="E1ZJP7"/>
<dbReference type="GeneID" id="17353469"/>
<dbReference type="InterPro" id="IPR029058">
    <property type="entry name" value="AB_hydrolase_fold"/>
</dbReference>
<keyword evidence="3" id="KW-1185">Reference proteome</keyword>
<dbReference type="OrthoDB" id="518531at2759"/>
<dbReference type="KEGG" id="cvr:CHLNCDRAFT_136076"/>
<reference evidence="2 3" key="1">
    <citation type="journal article" date="2010" name="Plant Cell">
        <title>The Chlorella variabilis NC64A genome reveals adaptation to photosymbiosis, coevolution with viruses, and cryptic sex.</title>
        <authorList>
            <person name="Blanc G."/>
            <person name="Duncan G."/>
            <person name="Agarkova I."/>
            <person name="Borodovsky M."/>
            <person name="Gurnon J."/>
            <person name="Kuo A."/>
            <person name="Lindquist E."/>
            <person name="Lucas S."/>
            <person name="Pangilinan J."/>
            <person name="Polle J."/>
            <person name="Salamov A."/>
            <person name="Terry A."/>
            <person name="Yamada T."/>
            <person name="Dunigan D.D."/>
            <person name="Grigoriev I.V."/>
            <person name="Claverie J.M."/>
            <person name="Van Etten J.L."/>
        </authorList>
    </citation>
    <scope>NUCLEOTIDE SEQUENCE [LARGE SCALE GENOMIC DNA]</scope>
    <source>
        <strain evidence="2 3">NC64A</strain>
    </source>
</reference>
<evidence type="ECO:0000313" key="3">
    <source>
        <dbReference type="Proteomes" id="UP000008141"/>
    </source>
</evidence>
<dbReference type="RefSeq" id="XP_005846003.1">
    <property type="nucleotide sequence ID" value="XM_005845941.1"/>
</dbReference>
<protein>
    <submittedName>
        <fullName evidence="2">Uncharacterized protein</fullName>
    </submittedName>
</protein>
<proteinExistence type="predicted"/>
<feature type="region of interest" description="Disordered" evidence="1">
    <location>
        <begin position="1"/>
        <end position="21"/>
    </location>
</feature>
<evidence type="ECO:0000256" key="1">
    <source>
        <dbReference type="SAM" id="MobiDB-lite"/>
    </source>
</evidence>